<feature type="transmembrane region" description="Helical" evidence="10">
    <location>
        <begin position="177"/>
        <end position="196"/>
    </location>
</feature>
<feature type="transmembrane region" description="Helical" evidence="10">
    <location>
        <begin position="101"/>
        <end position="124"/>
    </location>
</feature>
<keyword evidence="8 10" id="KW-0472">Membrane</keyword>
<evidence type="ECO:0000313" key="11">
    <source>
        <dbReference type="EMBL" id="MBU3826237.1"/>
    </source>
</evidence>
<feature type="transmembrane region" description="Helical" evidence="10">
    <location>
        <begin position="332"/>
        <end position="355"/>
    </location>
</feature>
<evidence type="ECO:0000256" key="6">
    <source>
        <dbReference type="ARBA" id="ARBA00022692"/>
    </source>
</evidence>
<dbReference type="AlphaFoldDB" id="A0A9E2KMV5"/>
<dbReference type="Proteomes" id="UP000824150">
    <property type="component" value="Unassembled WGS sequence"/>
</dbReference>
<evidence type="ECO:0000256" key="8">
    <source>
        <dbReference type="ARBA" id="ARBA00023136"/>
    </source>
</evidence>
<feature type="transmembrane region" description="Helical" evidence="10">
    <location>
        <begin position="367"/>
        <end position="389"/>
    </location>
</feature>
<reference evidence="11" key="1">
    <citation type="journal article" date="2021" name="PeerJ">
        <title>Extensive microbial diversity within the chicken gut microbiome revealed by metagenomics and culture.</title>
        <authorList>
            <person name="Gilroy R."/>
            <person name="Ravi A."/>
            <person name="Getino M."/>
            <person name="Pursley I."/>
            <person name="Horton D.L."/>
            <person name="Alikhan N.F."/>
            <person name="Baker D."/>
            <person name="Gharbi K."/>
            <person name="Hall N."/>
            <person name="Watson M."/>
            <person name="Adriaenssens E.M."/>
            <person name="Foster-Nyarko E."/>
            <person name="Jarju S."/>
            <person name="Secka A."/>
            <person name="Antonio M."/>
            <person name="Oren A."/>
            <person name="Chaudhuri R.R."/>
            <person name="La Ragione R."/>
            <person name="Hildebrand F."/>
            <person name="Pallen M.J."/>
        </authorList>
    </citation>
    <scope>NUCLEOTIDE SEQUENCE</scope>
    <source>
        <strain evidence="11">687</strain>
    </source>
</reference>
<accession>A0A9E2KMV5</accession>
<keyword evidence="6 10" id="KW-0812">Transmembrane</keyword>
<name>A0A9E2KMV5_9GAMM</name>
<dbReference type="GO" id="GO:0046677">
    <property type="term" value="P:response to antibiotic"/>
    <property type="evidence" value="ECO:0007669"/>
    <property type="project" value="UniProtKB-KW"/>
</dbReference>
<keyword evidence="9" id="KW-0046">Antibiotic resistance</keyword>
<evidence type="ECO:0000256" key="3">
    <source>
        <dbReference type="ARBA" id="ARBA00022106"/>
    </source>
</evidence>
<sequence length="458" mass="49345">MTQSPSSTVAHDFATGSVARHITALAIPATAAQLVQLLYSVVDRIYLGHLEGTSQMALTGLGLCFPLTAFILAVCNLCAGGAAPLSAMYRGKGELNFAERILGCSCMLLIVSALSLTVLFYLFLEPLLRLCGASNLSLPYAKSYMCFYLPGTLCSMLGTGLSYFMTSQGFAREAMRCTLAGALANIILDPIFIFSLNLGIQGAAIASVLAQILVCVLVLRFCLSNRPLLHLRREYLCLKWTCVKPIVALGLSGFVMQGTNAIVQIACNITLRRFGGDLFIGIMTILSSLRDLIALPMMSLTHSAQPVIAFNFGAGVLTRVQKAVNFITKVSVLYLLIAWGLILLFPAPLIALFGGDGAMLEEGIHALHLYFMGFFFMALHGCGQATFVGLNLPKPAIFFSLMRKVFIVVPLTLTLPYVANLGSDGVFIAEPISNVINGIICYGCMRLTLHHLSVHGRH</sequence>
<feature type="transmembrane region" description="Helical" evidence="10">
    <location>
        <begin position="401"/>
        <end position="419"/>
    </location>
</feature>
<dbReference type="PANTHER" id="PTHR43823:SF3">
    <property type="entry name" value="MULTIDRUG EXPORT PROTEIN MEPA"/>
    <property type="match status" value="1"/>
</dbReference>
<organism evidence="11 12">
    <name type="scientific">Candidatus Anaerobiospirillum merdipullorum</name>
    <dbReference type="NCBI Taxonomy" id="2838450"/>
    <lineage>
        <taxon>Bacteria</taxon>
        <taxon>Pseudomonadati</taxon>
        <taxon>Pseudomonadota</taxon>
        <taxon>Gammaproteobacteria</taxon>
        <taxon>Aeromonadales</taxon>
        <taxon>Succinivibrionaceae</taxon>
        <taxon>Anaerobiospirillum</taxon>
    </lineage>
</organism>
<dbReference type="GO" id="GO:0042910">
    <property type="term" value="F:xenobiotic transmembrane transporter activity"/>
    <property type="evidence" value="ECO:0007669"/>
    <property type="project" value="InterPro"/>
</dbReference>
<dbReference type="InterPro" id="IPR048279">
    <property type="entry name" value="MdtK-like"/>
</dbReference>
<keyword evidence="5" id="KW-1003">Cell membrane</keyword>
<evidence type="ECO:0000256" key="2">
    <source>
        <dbReference type="ARBA" id="ARBA00008417"/>
    </source>
</evidence>
<dbReference type="PANTHER" id="PTHR43823">
    <property type="entry name" value="SPORULATION PROTEIN YKVU"/>
    <property type="match status" value="1"/>
</dbReference>
<proteinExistence type="inferred from homology"/>
<dbReference type="InterPro" id="IPR051327">
    <property type="entry name" value="MATE_MepA_subfamily"/>
</dbReference>
<dbReference type="PIRSF" id="PIRSF006603">
    <property type="entry name" value="DinF"/>
    <property type="match status" value="1"/>
</dbReference>
<feature type="transmembrane region" description="Helical" evidence="10">
    <location>
        <begin position="56"/>
        <end position="89"/>
    </location>
</feature>
<comment type="similarity">
    <text evidence="2">Belongs to the multi antimicrobial extrusion (MATE) (TC 2.A.66.1) family. MepA subfamily.</text>
</comment>
<feature type="transmembrane region" description="Helical" evidence="10">
    <location>
        <begin position="202"/>
        <end position="223"/>
    </location>
</feature>
<dbReference type="EMBL" id="JAHLFG010000022">
    <property type="protein sequence ID" value="MBU3826237.1"/>
    <property type="molecule type" value="Genomic_DNA"/>
</dbReference>
<dbReference type="GO" id="GO:0015297">
    <property type="term" value="F:antiporter activity"/>
    <property type="evidence" value="ECO:0007669"/>
    <property type="project" value="InterPro"/>
</dbReference>
<evidence type="ECO:0000313" key="12">
    <source>
        <dbReference type="Proteomes" id="UP000824150"/>
    </source>
</evidence>
<evidence type="ECO:0000256" key="7">
    <source>
        <dbReference type="ARBA" id="ARBA00022989"/>
    </source>
</evidence>
<comment type="subcellular location">
    <subcellularLocation>
        <location evidence="1">Cell inner membrane</location>
        <topology evidence="1">Multi-pass membrane protein</topology>
    </subcellularLocation>
</comment>
<reference evidence="11" key="2">
    <citation type="submission" date="2021-04" db="EMBL/GenBank/DDBJ databases">
        <authorList>
            <person name="Gilroy R."/>
        </authorList>
    </citation>
    <scope>NUCLEOTIDE SEQUENCE</scope>
    <source>
        <strain evidence="11">687</strain>
    </source>
</reference>
<evidence type="ECO:0000256" key="4">
    <source>
        <dbReference type="ARBA" id="ARBA00022448"/>
    </source>
</evidence>
<evidence type="ECO:0000256" key="5">
    <source>
        <dbReference type="ARBA" id="ARBA00022475"/>
    </source>
</evidence>
<dbReference type="CDD" id="cd13143">
    <property type="entry name" value="MATE_MepA_like"/>
    <property type="match status" value="1"/>
</dbReference>
<keyword evidence="7 10" id="KW-1133">Transmembrane helix</keyword>
<evidence type="ECO:0000256" key="9">
    <source>
        <dbReference type="ARBA" id="ARBA00023251"/>
    </source>
</evidence>
<evidence type="ECO:0000256" key="1">
    <source>
        <dbReference type="ARBA" id="ARBA00004429"/>
    </source>
</evidence>
<keyword evidence="4" id="KW-0813">Transport</keyword>
<dbReference type="InterPro" id="IPR002528">
    <property type="entry name" value="MATE_fam"/>
</dbReference>
<comment type="caution">
    <text evidence="11">The sequence shown here is derived from an EMBL/GenBank/DDBJ whole genome shotgun (WGS) entry which is preliminary data.</text>
</comment>
<dbReference type="GO" id="GO:0005886">
    <property type="term" value="C:plasma membrane"/>
    <property type="evidence" value="ECO:0007669"/>
    <property type="project" value="UniProtKB-SubCell"/>
</dbReference>
<feature type="transmembrane region" description="Helical" evidence="10">
    <location>
        <begin position="144"/>
        <end position="165"/>
    </location>
</feature>
<protein>
    <recommendedName>
        <fullName evidence="3">Multidrug export protein MepA</fullName>
    </recommendedName>
</protein>
<gene>
    <name evidence="11" type="ORF">IAA31_01920</name>
</gene>
<dbReference type="InterPro" id="IPR045070">
    <property type="entry name" value="MATE_MepA-like"/>
</dbReference>
<evidence type="ECO:0000256" key="10">
    <source>
        <dbReference type="SAM" id="Phobius"/>
    </source>
</evidence>
<dbReference type="Pfam" id="PF01554">
    <property type="entry name" value="MatE"/>
    <property type="match status" value="2"/>
</dbReference>